<sequence>MATERIGHNDFVALTVVSNTLTLKRVDLKKERINISAHPYVKYYTLHYRIADRKVCAHASLMDASNTYAMHLPTIIHP</sequence>
<reference evidence="1 2" key="1">
    <citation type="submission" date="2014-04" db="EMBL/GenBank/DDBJ databases">
        <authorList>
            <consortium name="DOE Joint Genome Institute"/>
            <person name="Kuo A."/>
            <person name="Tarkka M."/>
            <person name="Buscot F."/>
            <person name="Kohler A."/>
            <person name="Nagy L.G."/>
            <person name="Floudas D."/>
            <person name="Copeland A."/>
            <person name="Barry K.W."/>
            <person name="Cichocki N."/>
            <person name="Veneault-Fourrey C."/>
            <person name="LaButti K."/>
            <person name="Lindquist E.A."/>
            <person name="Lipzen A."/>
            <person name="Lundell T."/>
            <person name="Morin E."/>
            <person name="Murat C."/>
            <person name="Sun H."/>
            <person name="Tunlid A."/>
            <person name="Henrissat B."/>
            <person name="Grigoriev I.V."/>
            <person name="Hibbett D.S."/>
            <person name="Martin F."/>
            <person name="Nordberg H.P."/>
            <person name="Cantor M.N."/>
            <person name="Hua S.X."/>
        </authorList>
    </citation>
    <scope>NUCLEOTIDE SEQUENCE [LARGE SCALE GENOMIC DNA]</scope>
    <source>
        <strain evidence="1 2">F 1598</strain>
    </source>
</reference>
<evidence type="ECO:0000313" key="1">
    <source>
        <dbReference type="EMBL" id="KIM72528.1"/>
    </source>
</evidence>
<name>A0A0C3AFF7_PILCF</name>
<organism evidence="1 2">
    <name type="scientific">Piloderma croceum (strain F 1598)</name>
    <dbReference type="NCBI Taxonomy" id="765440"/>
    <lineage>
        <taxon>Eukaryota</taxon>
        <taxon>Fungi</taxon>
        <taxon>Dikarya</taxon>
        <taxon>Basidiomycota</taxon>
        <taxon>Agaricomycotina</taxon>
        <taxon>Agaricomycetes</taxon>
        <taxon>Agaricomycetidae</taxon>
        <taxon>Atheliales</taxon>
        <taxon>Atheliaceae</taxon>
        <taxon>Piloderma</taxon>
    </lineage>
</organism>
<accession>A0A0C3AFF7</accession>
<gene>
    <name evidence="1" type="ORF">PILCRDRAFT_739928</name>
</gene>
<evidence type="ECO:0000313" key="2">
    <source>
        <dbReference type="Proteomes" id="UP000054166"/>
    </source>
</evidence>
<dbReference type="AlphaFoldDB" id="A0A0C3AFF7"/>
<dbReference type="Proteomes" id="UP000054166">
    <property type="component" value="Unassembled WGS sequence"/>
</dbReference>
<dbReference type="HOGENOM" id="CLU_2622896_0_0_1"/>
<dbReference type="EMBL" id="KN833125">
    <property type="protein sequence ID" value="KIM72528.1"/>
    <property type="molecule type" value="Genomic_DNA"/>
</dbReference>
<reference evidence="2" key="2">
    <citation type="submission" date="2015-01" db="EMBL/GenBank/DDBJ databases">
        <title>Evolutionary Origins and Diversification of the Mycorrhizal Mutualists.</title>
        <authorList>
            <consortium name="DOE Joint Genome Institute"/>
            <consortium name="Mycorrhizal Genomics Consortium"/>
            <person name="Kohler A."/>
            <person name="Kuo A."/>
            <person name="Nagy L.G."/>
            <person name="Floudas D."/>
            <person name="Copeland A."/>
            <person name="Barry K.W."/>
            <person name="Cichocki N."/>
            <person name="Veneault-Fourrey C."/>
            <person name="LaButti K."/>
            <person name="Lindquist E.A."/>
            <person name="Lipzen A."/>
            <person name="Lundell T."/>
            <person name="Morin E."/>
            <person name="Murat C."/>
            <person name="Riley R."/>
            <person name="Ohm R."/>
            <person name="Sun H."/>
            <person name="Tunlid A."/>
            <person name="Henrissat B."/>
            <person name="Grigoriev I.V."/>
            <person name="Hibbett D.S."/>
            <person name="Martin F."/>
        </authorList>
    </citation>
    <scope>NUCLEOTIDE SEQUENCE [LARGE SCALE GENOMIC DNA]</scope>
    <source>
        <strain evidence="2">F 1598</strain>
    </source>
</reference>
<protein>
    <submittedName>
        <fullName evidence="1">Uncharacterized protein</fullName>
    </submittedName>
</protein>
<dbReference type="OrthoDB" id="2683501at2759"/>
<proteinExistence type="predicted"/>
<keyword evidence="2" id="KW-1185">Reference proteome</keyword>
<dbReference type="InParanoid" id="A0A0C3AFF7"/>